<dbReference type="Pfam" id="PF05685">
    <property type="entry name" value="Uma2"/>
    <property type="match status" value="1"/>
</dbReference>
<dbReference type="EMBL" id="FODD01000042">
    <property type="protein sequence ID" value="SEO77912.1"/>
    <property type="molecule type" value="Genomic_DNA"/>
</dbReference>
<keyword evidence="2" id="KW-0255">Endonuclease</keyword>
<sequence>MTVLDELWREIDATVKTEGFKIEILDGKVVMTPQSPEQDWTIDEIKSAVRKAGIAFNRLVSKVAIDFPDETSSAPDVSVLDKDAHRNQNRFTCIDLLAAFEVVSRPGDRNDYVIKVEKYGRYGVGVYVIADPFTRVCTLFEKPNGSGYGERTELPYGESFMVRLATGESFTVDTGTFPVKEA</sequence>
<gene>
    <name evidence="2" type="ORF">SAMN05216267_104229</name>
</gene>
<dbReference type="InterPro" id="IPR011335">
    <property type="entry name" value="Restrct_endonuc-II-like"/>
</dbReference>
<keyword evidence="2" id="KW-0378">Hydrolase</keyword>
<keyword evidence="2" id="KW-0540">Nuclease</keyword>
<dbReference type="GO" id="GO:0004519">
    <property type="term" value="F:endonuclease activity"/>
    <property type="evidence" value="ECO:0007669"/>
    <property type="project" value="UniProtKB-KW"/>
</dbReference>
<dbReference type="AlphaFoldDB" id="A0A1H8SGW8"/>
<dbReference type="OrthoDB" id="3867609at2"/>
<name>A0A1H8SGW8_9ACTN</name>
<dbReference type="InterPro" id="IPR008538">
    <property type="entry name" value="Uma2"/>
</dbReference>
<proteinExistence type="predicted"/>
<accession>A0A1H8SGW8</accession>
<evidence type="ECO:0000259" key="1">
    <source>
        <dbReference type="Pfam" id="PF05685"/>
    </source>
</evidence>
<dbReference type="SUPFAM" id="SSF52980">
    <property type="entry name" value="Restriction endonuclease-like"/>
    <property type="match status" value="1"/>
</dbReference>
<organism evidence="2 3">
    <name type="scientific">Actinacidiphila rubida</name>
    <dbReference type="NCBI Taxonomy" id="310780"/>
    <lineage>
        <taxon>Bacteria</taxon>
        <taxon>Bacillati</taxon>
        <taxon>Actinomycetota</taxon>
        <taxon>Actinomycetes</taxon>
        <taxon>Kitasatosporales</taxon>
        <taxon>Streptomycetaceae</taxon>
        <taxon>Actinacidiphila</taxon>
    </lineage>
</organism>
<dbReference type="PANTHER" id="PTHR35400">
    <property type="entry name" value="SLR1083 PROTEIN"/>
    <property type="match status" value="1"/>
</dbReference>
<dbReference type="InterPro" id="IPR012296">
    <property type="entry name" value="Nuclease_put_TT1808"/>
</dbReference>
<keyword evidence="3" id="KW-1185">Reference proteome</keyword>
<dbReference type="Gene3D" id="3.90.1570.10">
    <property type="entry name" value="tt1808, chain A"/>
    <property type="match status" value="1"/>
</dbReference>
<dbReference type="PANTHER" id="PTHR35400:SF3">
    <property type="entry name" value="SLL1072 PROTEIN"/>
    <property type="match status" value="1"/>
</dbReference>
<reference evidence="2 3" key="1">
    <citation type="submission" date="2016-10" db="EMBL/GenBank/DDBJ databases">
        <authorList>
            <person name="de Groot N.N."/>
        </authorList>
    </citation>
    <scope>NUCLEOTIDE SEQUENCE [LARGE SCALE GENOMIC DNA]</scope>
    <source>
        <strain evidence="2 3">CGMCC 4.2026</strain>
    </source>
</reference>
<evidence type="ECO:0000313" key="2">
    <source>
        <dbReference type="EMBL" id="SEO77912.1"/>
    </source>
</evidence>
<dbReference type="RefSeq" id="WP_069465119.1">
    <property type="nucleotide sequence ID" value="NZ_FODD01000042.1"/>
</dbReference>
<dbReference type="CDD" id="cd06260">
    <property type="entry name" value="DUF820-like"/>
    <property type="match status" value="1"/>
</dbReference>
<evidence type="ECO:0000313" key="3">
    <source>
        <dbReference type="Proteomes" id="UP000181951"/>
    </source>
</evidence>
<feature type="domain" description="Putative restriction endonuclease" evidence="1">
    <location>
        <begin position="16"/>
        <end position="166"/>
    </location>
</feature>
<protein>
    <submittedName>
        <fullName evidence="2">Putative restriction endonuclease</fullName>
    </submittedName>
</protein>
<dbReference type="Proteomes" id="UP000181951">
    <property type="component" value="Unassembled WGS sequence"/>
</dbReference>